<gene>
    <name evidence="1" type="ORF">G6N76_09480</name>
</gene>
<dbReference type="RefSeq" id="WP_163899005.1">
    <property type="nucleotide sequence ID" value="NZ_CP048427.1"/>
</dbReference>
<accession>A0A6M1SB05</accession>
<keyword evidence="2" id="KW-1185">Reference proteome</keyword>
<organism evidence="1 2">
    <name type="scientific">Rhizobium daejeonense</name>
    <dbReference type="NCBI Taxonomy" id="240521"/>
    <lineage>
        <taxon>Bacteria</taxon>
        <taxon>Pseudomonadati</taxon>
        <taxon>Pseudomonadota</taxon>
        <taxon>Alphaproteobacteria</taxon>
        <taxon>Hyphomicrobiales</taxon>
        <taxon>Rhizobiaceae</taxon>
        <taxon>Rhizobium/Agrobacterium group</taxon>
        <taxon>Rhizobium</taxon>
    </lineage>
</organism>
<evidence type="ECO:0000313" key="2">
    <source>
        <dbReference type="Proteomes" id="UP000477849"/>
    </source>
</evidence>
<proteinExistence type="predicted"/>
<dbReference type="EMBL" id="JAAKZH010000003">
    <property type="protein sequence ID" value="NGO63906.1"/>
    <property type="molecule type" value="Genomic_DNA"/>
</dbReference>
<comment type="caution">
    <text evidence="1">The sequence shown here is derived from an EMBL/GenBank/DDBJ whole genome shotgun (WGS) entry which is preliminary data.</text>
</comment>
<evidence type="ECO:0000313" key="1">
    <source>
        <dbReference type="EMBL" id="NGO63906.1"/>
    </source>
</evidence>
<reference evidence="1 2" key="1">
    <citation type="submission" date="2020-02" db="EMBL/GenBank/DDBJ databases">
        <title>Genome sequence of the type strain CCBAU10050 of Rhizobium daejeonense.</title>
        <authorList>
            <person name="Gao J."/>
            <person name="Sun J."/>
        </authorList>
    </citation>
    <scope>NUCLEOTIDE SEQUENCE [LARGE SCALE GENOMIC DNA]</scope>
    <source>
        <strain evidence="1 2">CCBAU10050</strain>
    </source>
</reference>
<dbReference type="Proteomes" id="UP000477849">
    <property type="component" value="Unassembled WGS sequence"/>
</dbReference>
<name>A0A6M1SB05_9HYPH</name>
<dbReference type="AlphaFoldDB" id="A0A6M1SB05"/>
<sequence>MQVDIVLSLSREKHHGMLHAYSGSGIDLDVPSPIYDPRLAHASASGRADEFGKVMFTGQWRKSFCGRSPAYAA</sequence>
<protein>
    <submittedName>
        <fullName evidence="1">Uncharacterized protein</fullName>
    </submittedName>
</protein>